<name>A0A143BHG9_9BACT</name>
<organism evidence="3 4">
    <name type="scientific">Gemmatimonas phototrophica</name>
    <dbReference type="NCBI Taxonomy" id="1379270"/>
    <lineage>
        <taxon>Bacteria</taxon>
        <taxon>Pseudomonadati</taxon>
        <taxon>Gemmatimonadota</taxon>
        <taxon>Gemmatimonadia</taxon>
        <taxon>Gemmatimonadales</taxon>
        <taxon>Gemmatimonadaceae</taxon>
        <taxon>Gemmatimonas</taxon>
    </lineage>
</organism>
<keyword evidence="4" id="KW-1185">Reference proteome</keyword>
<feature type="region of interest" description="Disordered" evidence="1">
    <location>
        <begin position="146"/>
        <end position="167"/>
    </location>
</feature>
<dbReference type="RefSeq" id="WP_026849854.1">
    <property type="nucleotide sequence ID" value="NZ_CP011454.1"/>
</dbReference>
<dbReference type="STRING" id="1379270.GEMMAAP_05740"/>
<feature type="signal peptide" evidence="2">
    <location>
        <begin position="1"/>
        <end position="25"/>
    </location>
</feature>
<evidence type="ECO:0000256" key="2">
    <source>
        <dbReference type="SAM" id="SignalP"/>
    </source>
</evidence>
<dbReference type="OrthoDB" id="9879202at2"/>
<dbReference type="AlphaFoldDB" id="A0A143BHG9"/>
<gene>
    <name evidence="3" type="ORF">GEMMAAP_05740</name>
</gene>
<dbReference type="eggNOG" id="ENOG5031J28">
    <property type="taxonomic scope" value="Bacteria"/>
</dbReference>
<evidence type="ECO:0008006" key="5">
    <source>
        <dbReference type="Google" id="ProtNLM"/>
    </source>
</evidence>
<sequence length="167" mass="16635">MRTLFATLVAAGALAMAPFSPTRLAAQTPGKPGAKAAASAKAADITGSYAGTAMVPLGDSTIVVPVSYLFTGAGPTIGGTAMVPGQGTGAISHVVRDGQKLRFRVTAPENKLLEHDGVIAANGSIEGFVNLDNKPVAKFKIAPGTLAAPKGASKPSGAPNKPRGGVF</sequence>
<evidence type="ECO:0000313" key="4">
    <source>
        <dbReference type="Proteomes" id="UP000076404"/>
    </source>
</evidence>
<feature type="chain" id="PRO_5007506739" description="DUF5666 domain-containing protein" evidence="2">
    <location>
        <begin position="26"/>
        <end position="167"/>
    </location>
</feature>
<reference evidence="3 4" key="1">
    <citation type="journal article" date="2014" name="Proc. Natl. Acad. Sci. U.S.A.">
        <title>Functional type 2 photosynthetic reaction centers found in the rare bacterial phylum Gemmatimonadetes.</title>
        <authorList>
            <person name="Zeng Y."/>
            <person name="Feng F."/>
            <person name="Medova H."/>
            <person name="Dean J."/>
            <person name="Koblizek M."/>
        </authorList>
    </citation>
    <scope>NUCLEOTIDE SEQUENCE [LARGE SCALE GENOMIC DNA]</scope>
    <source>
        <strain evidence="3 4">AP64</strain>
    </source>
</reference>
<evidence type="ECO:0000256" key="1">
    <source>
        <dbReference type="SAM" id="MobiDB-lite"/>
    </source>
</evidence>
<keyword evidence="2" id="KW-0732">Signal</keyword>
<dbReference type="EMBL" id="CP011454">
    <property type="protein sequence ID" value="AMW04478.1"/>
    <property type="molecule type" value="Genomic_DNA"/>
</dbReference>
<accession>A0A143BHG9</accession>
<evidence type="ECO:0000313" key="3">
    <source>
        <dbReference type="EMBL" id="AMW04478.1"/>
    </source>
</evidence>
<dbReference type="Proteomes" id="UP000076404">
    <property type="component" value="Chromosome"/>
</dbReference>
<proteinExistence type="predicted"/>
<dbReference type="KEGG" id="gph:GEMMAAP_05740"/>
<protein>
    <recommendedName>
        <fullName evidence="5">DUF5666 domain-containing protein</fullName>
    </recommendedName>
</protein>
<reference evidence="3 4" key="2">
    <citation type="journal article" date="2016" name="Environ. Microbiol. Rep.">
        <title>Metagenomic evidence for the presence of phototrophic Gemmatimonadetes bacteria in diverse environments.</title>
        <authorList>
            <person name="Zeng Y."/>
            <person name="Baumbach J."/>
            <person name="Barbosa E.G."/>
            <person name="Azevedo V."/>
            <person name="Zhang C."/>
            <person name="Koblizek M."/>
        </authorList>
    </citation>
    <scope>NUCLEOTIDE SEQUENCE [LARGE SCALE GENOMIC DNA]</scope>
    <source>
        <strain evidence="3 4">AP64</strain>
    </source>
</reference>